<feature type="transmembrane region" description="Helical" evidence="1">
    <location>
        <begin position="57"/>
        <end position="76"/>
    </location>
</feature>
<sequence length="166" mass="18734">MPESCTRVRVPTLRVPLIDSCFTPPQRGGKATSAPSVEPAWESATDDTKTSLFWNSLFFPLSLFFPRIFAIFRGLFLPGAPFKKVSYFPKKDPAVELDQRLISWGLGRVRLGVTGDKTEFTLTFSSPLNWHGQPPSLSCPNGPHHGKDLFIWSRCAKQDVWRILRI</sequence>
<gene>
    <name evidence="2" type="ORF">AVEN_101218_1</name>
</gene>
<evidence type="ECO:0000256" key="1">
    <source>
        <dbReference type="SAM" id="Phobius"/>
    </source>
</evidence>
<accession>A0A4Y2FVD9</accession>
<comment type="caution">
    <text evidence="2">The sequence shown here is derived from an EMBL/GenBank/DDBJ whole genome shotgun (WGS) entry which is preliminary data.</text>
</comment>
<dbReference type="Proteomes" id="UP000499080">
    <property type="component" value="Unassembled WGS sequence"/>
</dbReference>
<evidence type="ECO:0000313" key="2">
    <source>
        <dbReference type="EMBL" id="GBM45263.1"/>
    </source>
</evidence>
<dbReference type="AlphaFoldDB" id="A0A4Y2FVD9"/>
<keyword evidence="3" id="KW-1185">Reference proteome</keyword>
<evidence type="ECO:0000313" key="3">
    <source>
        <dbReference type="Proteomes" id="UP000499080"/>
    </source>
</evidence>
<reference evidence="2 3" key="1">
    <citation type="journal article" date="2019" name="Sci. Rep.">
        <title>Orb-weaving spider Araneus ventricosus genome elucidates the spidroin gene catalogue.</title>
        <authorList>
            <person name="Kono N."/>
            <person name="Nakamura H."/>
            <person name="Ohtoshi R."/>
            <person name="Moran D.A.P."/>
            <person name="Shinohara A."/>
            <person name="Yoshida Y."/>
            <person name="Fujiwara M."/>
            <person name="Mori M."/>
            <person name="Tomita M."/>
            <person name="Arakawa K."/>
        </authorList>
    </citation>
    <scope>NUCLEOTIDE SEQUENCE [LARGE SCALE GENOMIC DNA]</scope>
</reference>
<proteinExistence type="predicted"/>
<name>A0A4Y2FVD9_ARAVE</name>
<organism evidence="2 3">
    <name type="scientific">Araneus ventricosus</name>
    <name type="common">Orbweaver spider</name>
    <name type="synonym">Epeira ventricosa</name>
    <dbReference type="NCBI Taxonomy" id="182803"/>
    <lineage>
        <taxon>Eukaryota</taxon>
        <taxon>Metazoa</taxon>
        <taxon>Ecdysozoa</taxon>
        <taxon>Arthropoda</taxon>
        <taxon>Chelicerata</taxon>
        <taxon>Arachnida</taxon>
        <taxon>Araneae</taxon>
        <taxon>Araneomorphae</taxon>
        <taxon>Entelegynae</taxon>
        <taxon>Araneoidea</taxon>
        <taxon>Araneidae</taxon>
        <taxon>Araneus</taxon>
    </lineage>
</organism>
<keyword evidence="1" id="KW-0812">Transmembrane</keyword>
<keyword evidence="1" id="KW-1133">Transmembrane helix</keyword>
<keyword evidence="1" id="KW-0472">Membrane</keyword>
<dbReference type="EMBL" id="BGPR01001094">
    <property type="protein sequence ID" value="GBM45263.1"/>
    <property type="molecule type" value="Genomic_DNA"/>
</dbReference>
<protein>
    <submittedName>
        <fullName evidence="2">Uncharacterized protein</fullName>
    </submittedName>
</protein>